<accession>A0ABW9J180</accession>
<evidence type="ECO:0000313" key="1">
    <source>
        <dbReference type="EMBL" id="MFN0254291.1"/>
    </source>
</evidence>
<dbReference type="Proteomes" id="UP001517247">
    <property type="component" value="Unassembled WGS sequence"/>
</dbReference>
<dbReference type="EMBL" id="SSHJ02000001">
    <property type="protein sequence ID" value="MFN0254291.1"/>
    <property type="molecule type" value="Genomic_DNA"/>
</dbReference>
<keyword evidence="2" id="KW-1185">Reference proteome</keyword>
<comment type="caution">
    <text evidence="1">The sequence shown here is derived from an EMBL/GenBank/DDBJ whole genome shotgun (WGS) entry which is preliminary data.</text>
</comment>
<dbReference type="RefSeq" id="WP_138721459.1">
    <property type="nucleotide sequence ID" value="NZ_SSHJ02000001.1"/>
</dbReference>
<gene>
    <name evidence="1" type="ORF">E6A44_001810</name>
</gene>
<protein>
    <submittedName>
        <fullName evidence="1">Uncharacterized protein</fullName>
    </submittedName>
</protein>
<evidence type="ECO:0000313" key="2">
    <source>
        <dbReference type="Proteomes" id="UP001517247"/>
    </source>
</evidence>
<name>A0ABW9J180_9SPHI</name>
<sequence length="163" mass="18614">MISKVLFYKITLGKLRCGILCLPLLFLFKLTNAQEKDTLNTTLLKVFQTVKSNSLYSKKVDWNKLEQSMFNKTDAPLSFSEFKDKVKLLFSSIGDRHASLSIKGQTIRGFELHQLRPSLLKQLKTSPTSLRTQMIDSNYGYILIPGNSLKDDVRPTVYNHPNV</sequence>
<reference evidence="1 2" key="1">
    <citation type="submission" date="2024-12" db="EMBL/GenBank/DDBJ databases">
        <authorList>
            <person name="Hu S."/>
        </authorList>
    </citation>
    <scope>NUCLEOTIDE SEQUENCE [LARGE SCALE GENOMIC DNA]</scope>
    <source>
        <strain evidence="1 2">THG-T11</strain>
    </source>
</reference>
<proteinExistence type="predicted"/>
<organism evidence="1 2">
    <name type="scientific">Pedobacter ureilyticus</name>
    <dbReference type="NCBI Taxonomy" id="1393051"/>
    <lineage>
        <taxon>Bacteria</taxon>
        <taxon>Pseudomonadati</taxon>
        <taxon>Bacteroidota</taxon>
        <taxon>Sphingobacteriia</taxon>
        <taxon>Sphingobacteriales</taxon>
        <taxon>Sphingobacteriaceae</taxon>
        <taxon>Pedobacter</taxon>
    </lineage>
</organism>